<gene>
    <name evidence="1" type="ORF">GCM10010967_33260</name>
</gene>
<name>A0ABQ2I2Y8_9BACT</name>
<organism evidence="1 2">
    <name type="scientific">Dyadobacter beijingensis</name>
    <dbReference type="NCBI Taxonomy" id="365489"/>
    <lineage>
        <taxon>Bacteria</taxon>
        <taxon>Pseudomonadati</taxon>
        <taxon>Bacteroidota</taxon>
        <taxon>Cytophagia</taxon>
        <taxon>Cytophagales</taxon>
        <taxon>Spirosomataceae</taxon>
        <taxon>Dyadobacter</taxon>
    </lineage>
</organism>
<accession>A0ABQ2I2Y8</accession>
<keyword evidence="2" id="KW-1185">Reference proteome</keyword>
<dbReference type="EMBL" id="BMLI01000001">
    <property type="protein sequence ID" value="GGM96866.1"/>
    <property type="molecule type" value="Genomic_DNA"/>
</dbReference>
<dbReference type="Proteomes" id="UP000632339">
    <property type="component" value="Unassembled WGS sequence"/>
</dbReference>
<reference evidence="2" key="1">
    <citation type="journal article" date="2019" name="Int. J. Syst. Evol. Microbiol.">
        <title>The Global Catalogue of Microorganisms (GCM) 10K type strain sequencing project: providing services to taxonomists for standard genome sequencing and annotation.</title>
        <authorList>
            <consortium name="The Broad Institute Genomics Platform"/>
            <consortium name="The Broad Institute Genome Sequencing Center for Infectious Disease"/>
            <person name="Wu L."/>
            <person name="Ma J."/>
        </authorList>
    </citation>
    <scope>NUCLEOTIDE SEQUENCE [LARGE SCALE GENOMIC DNA]</scope>
    <source>
        <strain evidence="2">CGMCC 1.6375</strain>
    </source>
</reference>
<dbReference type="RefSeq" id="WP_019942703.1">
    <property type="nucleotide sequence ID" value="NZ_BMLI01000001.1"/>
</dbReference>
<proteinExistence type="predicted"/>
<evidence type="ECO:0000313" key="2">
    <source>
        <dbReference type="Proteomes" id="UP000632339"/>
    </source>
</evidence>
<evidence type="ECO:0000313" key="1">
    <source>
        <dbReference type="EMBL" id="GGM96866.1"/>
    </source>
</evidence>
<comment type="caution">
    <text evidence="1">The sequence shown here is derived from an EMBL/GenBank/DDBJ whole genome shotgun (WGS) entry which is preliminary data.</text>
</comment>
<sequence length="49" mass="5843">MAFAITISLIILVWYCAKAVRENPERPNWNKAIVTALFWPLSLFMKRYR</sequence>
<protein>
    <submittedName>
        <fullName evidence="1">Uncharacterized protein</fullName>
    </submittedName>
</protein>